<keyword evidence="3" id="KW-1185">Reference proteome</keyword>
<feature type="compositionally biased region" description="Polar residues" evidence="1">
    <location>
        <begin position="31"/>
        <end position="55"/>
    </location>
</feature>
<evidence type="ECO:0000313" key="3">
    <source>
        <dbReference type="Proteomes" id="UP001365128"/>
    </source>
</evidence>
<proteinExistence type="predicted"/>
<evidence type="ECO:0000256" key="1">
    <source>
        <dbReference type="SAM" id="MobiDB-lite"/>
    </source>
</evidence>
<sequence>MILFFILFATAMMALPSFFIYMALKYPVSANPESQKQSPAVESTKPQEPQLQETSGIGYGLANKRRGAYSGPSLSHGQMSDTEDTHLLHRQRS</sequence>
<organism evidence="2 3">
    <name type="scientific">Phyllosticta citricarpa</name>
    <dbReference type="NCBI Taxonomy" id="55181"/>
    <lineage>
        <taxon>Eukaryota</taxon>
        <taxon>Fungi</taxon>
        <taxon>Dikarya</taxon>
        <taxon>Ascomycota</taxon>
        <taxon>Pezizomycotina</taxon>
        <taxon>Dothideomycetes</taxon>
        <taxon>Dothideomycetes incertae sedis</taxon>
        <taxon>Botryosphaeriales</taxon>
        <taxon>Phyllostictaceae</taxon>
        <taxon>Phyllosticta</taxon>
    </lineage>
</organism>
<protein>
    <submittedName>
        <fullName evidence="2">Uncharacterized protein</fullName>
    </submittedName>
</protein>
<dbReference type="EMBL" id="JBBPDW010000004">
    <property type="protein sequence ID" value="KAK7553490.1"/>
    <property type="molecule type" value="Genomic_DNA"/>
</dbReference>
<gene>
    <name evidence="2" type="ORF">IWX46DRAFT_590251</name>
</gene>
<comment type="caution">
    <text evidence="2">The sequence shown here is derived from an EMBL/GenBank/DDBJ whole genome shotgun (WGS) entry which is preliminary data.</text>
</comment>
<feature type="region of interest" description="Disordered" evidence="1">
    <location>
        <begin position="31"/>
        <end position="93"/>
    </location>
</feature>
<dbReference type="Proteomes" id="UP001365128">
    <property type="component" value="Unassembled WGS sequence"/>
</dbReference>
<evidence type="ECO:0000313" key="2">
    <source>
        <dbReference type="EMBL" id="KAK7553490.1"/>
    </source>
</evidence>
<reference evidence="2 3" key="1">
    <citation type="submission" date="2024-04" db="EMBL/GenBank/DDBJ databases">
        <title>Phyllosticta paracitricarpa is synonymous to the EU quarantine fungus P. citricarpa based on phylogenomic analyses.</title>
        <authorList>
            <consortium name="Lawrence Berkeley National Laboratory"/>
            <person name="Van Ingen-Buijs V.A."/>
            <person name="Van Westerhoven A.C."/>
            <person name="Haridas S."/>
            <person name="Skiadas P."/>
            <person name="Martin F."/>
            <person name="Groenewald J.Z."/>
            <person name="Crous P.W."/>
            <person name="Seidl M.F."/>
        </authorList>
    </citation>
    <scope>NUCLEOTIDE SEQUENCE [LARGE SCALE GENOMIC DNA]</scope>
    <source>
        <strain evidence="2 3">CBS 122670</strain>
    </source>
</reference>
<accession>A0ABR1MQQ3</accession>
<name>A0ABR1MQQ3_9PEZI</name>